<dbReference type="InterPro" id="IPR007167">
    <property type="entry name" value="Fe-transptr_FeoA-like"/>
</dbReference>
<dbReference type="GO" id="GO:0003677">
    <property type="term" value="F:DNA binding"/>
    <property type="evidence" value="ECO:0007669"/>
    <property type="project" value="UniProtKB-KW"/>
</dbReference>
<dbReference type="SUPFAM" id="SSF47979">
    <property type="entry name" value="Iron-dependent repressor protein, dimerization domain"/>
    <property type="match status" value="1"/>
</dbReference>
<dbReference type="Gene3D" id="2.30.30.90">
    <property type="match status" value="1"/>
</dbReference>
<protein>
    <submittedName>
        <fullName evidence="5">DNA-binding protein</fullName>
    </submittedName>
</protein>
<dbReference type="InterPro" id="IPR036421">
    <property type="entry name" value="Fe_dep_repressor_sf"/>
</dbReference>
<evidence type="ECO:0000259" key="4">
    <source>
        <dbReference type="SMART" id="SM00899"/>
    </source>
</evidence>
<dbReference type="RefSeq" id="WP_201366094.1">
    <property type="nucleotide sequence ID" value="NZ_BNJJ01000025.1"/>
</dbReference>
<dbReference type="Pfam" id="PF02742">
    <property type="entry name" value="Fe_dep_repr_C"/>
    <property type="match status" value="1"/>
</dbReference>
<evidence type="ECO:0000256" key="2">
    <source>
        <dbReference type="ARBA" id="ARBA00011738"/>
    </source>
</evidence>
<reference evidence="5 6" key="1">
    <citation type="journal article" date="2021" name="Int. J. Syst. Evol. Microbiol.">
        <title>Reticulibacter mediterranei gen. nov., sp. nov., within the new family Reticulibacteraceae fam. nov., and Ktedonospora formicarum gen. nov., sp. nov., Ktedonobacter robiniae sp. nov., Dictyobacter formicarum sp. nov. and Dictyobacter arantiisoli sp. nov., belonging to the class Ktedonobacteria.</title>
        <authorList>
            <person name="Yabe S."/>
            <person name="Zheng Y."/>
            <person name="Wang C.M."/>
            <person name="Sakai Y."/>
            <person name="Abe K."/>
            <person name="Yokota A."/>
            <person name="Donadio S."/>
            <person name="Cavaletti L."/>
            <person name="Monciardini P."/>
        </authorList>
    </citation>
    <scope>NUCLEOTIDE SEQUENCE [LARGE SCALE GENOMIC DNA]</scope>
    <source>
        <strain evidence="5 6">SOSP1-9</strain>
    </source>
</reference>
<dbReference type="Pfam" id="PF04023">
    <property type="entry name" value="FeoA"/>
    <property type="match status" value="1"/>
</dbReference>
<dbReference type="SMART" id="SM00899">
    <property type="entry name" value="FeoA"/>
    <property type="match status" value="1"/>
</dbReference>
<evidence type="ECO:0000313" key="6">
    <source>
        <dbReference type="Proteomes" id="UP000635565"/>
    </source>
</evidence>
<dbReference type="InterPro" id="IPR038157">
    <property type="entry name" value="FeoA_core_dom"/>
</dbReference>
<dbReference type="EMBL" id="BNJJ01000025">
    <property type="protein sequence ID" value="GHO88507.1"/>
    <property type="molecule type" value="Genomic_DNA"/>
</dbReference>
<dbReference type="SMART" id="SM00529">
    <property type="entry name" value="HTH_DTXR"/>
    <property type="match status" value="1"/>
</dbReference>
<comment type="subunit">
    <text evidence="2">Homodimer.</text>
</comment>
<dbReference type="Gene3D" id="1.10.60.10">
    <property type="entry name" value="Iron dependent repressor, metal binding and dimerisation domain"/>
    <property type="match status" value="1"/>
</dbReference>
<proteinExistence type="predicted"/>
<evidence type="ECO:0000313" key="5">
    <source>
        <dbReference type="EMBL" id="GHO88507.1"/>
    </source>
</evidence>
<dbReference type="InterPro" id="IPR001367">
    <property type="entry name" value="Fe_dep_repressor"/>
</dbReference>
<accession>A0ABQ3VRK1</accession>
<dbReference type="SUPFAM" id="SSF50037">
    <property type="entry name" value="C-terminal domain of transcriptional repressors"/>
    <property type="match status" value="1"/>
</dbReference>
<dbReference type="InterPro" id="IPR008988">
    <property type="entry name" value="Transcriptional_repressor_C"/>
</dbReference>
<evidence type="ECO:0000256" key="1">
    <source>
        <dbReference type="ARBA" id="ARBA00004496"/>
    </source>
</evidence>
<dbReference type="PANTHER" id="PTHR33238">
    <property type="entry name" value="IRON (METAL) DEPENDENT REPRESSOR, DTXR FAMILY"/>
    <property type="match status" value="1"/>
</dbReference>
<dbReference type="InterPro" id="IPR050536">
    <property type="entry name" value="DtxR_MntR_Metal-Reg"/>
</dbReference>
<feature type="domain" description="Ferrous iron transporter FeoA-like" evidence="4">
    <location>
        <begin position="156"/>
        <end position="229"/>
    </location>
</feature>
<dbReference type="InterPro" id="IPR036388">
    <property type="entry name" value="WH-like_DNA-bd_sf"/>
</dbReference>
<keyword evidence="3" id="KW-0408">Iron</keyword>
<dbReference type="Gene3D" id="1.10.10.10">
    <property type="entry name" value="Winged helix-like DNA-binding domain superfamily/Winged helix DNA-binding domain"/>
    <property type="match status" value="1"/>
</dbReference>
<keyword evidence="5" id="KW-0238">DNA-binding</keyword>
<gene>
    <name evidence="5" type="ORF">KSZ_65130</name>
</gene>
<dbReference type="InterPro" id="IPR022689">
    <property type="entry name" value="Iron_dep_repressor"/>
</dbReference>
<name>A0ABQ3VRK1_9CHLR</name>
<dbReference type="PANTHER" id="PTHR33238:SF11">
    <property type="entry name" value="TRANSCRIPTIONAL REGULATOR MNTR"/>
    <property type="match status" value="1"/>
</dbReference>
<comment type="subcellular location">
    <subcellularLocation>
        <location evidence="1">Cytoplasm</location>
    </subcellularLocation>
</comment>
<comment type="caution">
    <text evidence="5">The sequence shown here is derived from an EMBL/GenBank/DDBJ whole genome shotgun (WGS) entry which is preliminary data.</text>
</comment>
<organism evidence="5 6">
    <name type="scientific">Dictyobacter formicarum</name>
    <dbReference type="NCBI Taxonomy" id="2778368"/>
    <lineage>
        <taxon>Bacteria</taxon>
        <taxon>Bacillati</taxon>
        <taxon>Chloroflexota</taxon>
        <taxon>Ktedonobacteria</taxon>
        <taxon>Ktedonobacterales</taxon>
        <taxon>Dictyobacteraceae</taxon>
        <taxon>Dictyobacter</taxon>
    </lineage>
</organism>
<dbReference type="Proteomes" id="UP000635565">
    <property type="component" value="Unassembled WGS sequence"/>
</dbReference>
<evidence type="ECO:0000256" key="3">
    <source>
        <dbReference type="ARBA" id="ARBA00023004"/>
    </source>
</evidence>
<sequence length="248" mass="27266">MSPEIRTLPIRAIDCLKFCYKLREQGEVITTSAMKERLLPLEPTGQLSDATVTQLFKWLGERNYVRYTPYRGVELTEMGAVMAASLVRRHRLLELFLIQIMGFPLEEVDAEAEQVEHAISDAFVDRMDELLGHPTEDPHGDPIPNKVGGVIVAASQPLSTIPVGQQVIVQRVSDENPDLLRYLSSLGLIPGAKLDIVSVAPYGGVYTVLIGSQTHTIGEAVTKAVLVRPARLPLPDEAQPASIEEHTP</sequence>
<keyword evidence="6" id="KW-1185">Reference proteome</keyword>